<evidence type="ECO:0000313" key="1">
    <source>
        <dbReference type="EMBL" id="JAR91439.1"/>
    </source>
</evidence>
<name>A0A147BKW3_IXORI</name>
<dbReference type="AlphaFoldDB" id="A0A147BKW3"/>
<dbReference type="EMBL" id="GEGO01003965">
    <property type="protein sequence ID" value="JAR91439.1"/>
    <property type="molecule type" value="Transcribed_RNA"/>
</dbReference>
<accession>A0A147BKW3</accession>
<reference evidence="1" key="1">
    <citation type="journal article" date="2018" name="PLoS Negl. Trop. Dis.">
        <title>Sialome diversity of ticks revealed by RNAseq of single tick salivary glands.</title>
        <authorList>
            <person name="Perner J."/>
            <person name="Kropackova S."/>
            <person name="Kopacek P."/>
            <person name="Ribeiro J.M."/>
        </authorList>
    </citation>
    <scope>NUCLEOTIDE SEQUENCE</scope>
    <source>
        <strain evidence="1">Siblings of single egg batch collected in Ceske Budejovice</strain>
        <tissue evidence="1">Salivary glands</tissue>
    </source>
</reference>
<proteinExistence type="predicted"/>
<dbReference type="PANTHER" id="PTHR46601">
    <property type="entry name" value="ULP_PROTEASE DOMAIN-CONTAINING PROTEIN"/>
    <property type="match status" value="1"/>
</dbReference>
<sequence>NWTVTLPHEIQEHHWHKRQISVFTCVASTSQGPKCFGVVCEDLCHDTAHAVLALRCIEDWLENNIPVYTSLTYISDGAPAHFKNRFQLYEFQRAGLPKVKWVFSASGHGKSACDGVGGLLKHQATVHNLRSPVDEVIQTSTDFVHKVGKCVKNVTLLNLKKDDVSDFRKTKRAEWGSIPVQKGIRLSHVWRLEKGEVRLQRIA</sequence>
<organism evidence="1">
    <name type="scientific">Ixodes ricinus</name>
    <name type="common">Common tick</name>
    <name type="synonym">Acarus ricinus</name>
    <dbReference type="NCBI Taxonomy" id="34613"/>
    <lineage>
        <taxon>Eukaryota</taxon>
        <taxon>Metazoa</taxon>
        <taxon>Ecdysozoa</taxon>
        <taxon>Arthropoda</taxon>
        <taxon>Chelicerata</taxon>
        <taxon>Arachnida</taxon>
        <taxon>Acari</taxon>
        <taxon>Parasitiformes</taxon>
        <taxon>Ixodida</taxon>
        <taxon>Ixodoidea</taxon>
        <taxon>Ixodidae</taxon>
        <taxon>Ixodinae</taxon>
        <taxon>Ixodes</taxon>
    </lineage>
</organism>
<protein>
    <submittedName>
        <fullName evidence="1">Uncharacterized protein</fullName>
    </submittedName>
</protein>
<dbReference type="PANTHER" id="PTHR46601:SF1">
    <property type="entry name" value="ADF-H DOMAIN-CONTAINING PROTEIN"/>
    <property type="match status" value="1"/>
</dbReference>
<feature type="non-terminal residue" evidence="1">
    <location>
        <position position="1"/>
    </location>
</feature>